<proteinExistence type="inferred from homology"/>
<evidence type="ECO:0000256" key="1">
    <source>
        <dbReference type="RuleBase" id="RU000363"/>
    </source>
</evidence>
<comment type="similarity">
    <text evidence="1">Belongs to the short-chain dehydrogenases/reductases (SDR) family.</text>
</comment>
<sequence>MRESRGQVASSLEPWLELKNKIVMVTGASSGRGREFCLDLAEAGCKVVAAARRVDRLRLLCDEINNGIGSNKPGPDRARAVAVELDVNASGPIINAAVEKAWGAFGRIDALINNAGVRGSVHSPLDLSEDEWNDIIRTNLTGTWLVSKYVCSRMRYAQQGGSVINISSTAGLNRGQLPGSLVYAASKAAVNTITKGMALELGMYKIRVNSISPGIFKSEITQGLLQKDWLKTVAFKTIPLRTHGTTDPALTSLVRYLVHDCSEYVTGNVFIVEAGATLPDDARMMDLVTRGMLLVVLSGSSGTT</sequence>
<dbReference type="SUPFAM" id="SSF51735">
    <property type="entry name" value="NAD(P)-binding Rossmann-fold domains"/>
    <property type="match status" value="1"/>
</dbReference>
<dbReference type="PANTHER" id="PTHR44375">
    <property type="entry name" value="BETA-KETOACYL-ACP REDUCTASE-LIKE PROTEIN-RELATED"/>
    <property type="match status" value="1"/>
</dbReference>
<protein>
    <submittedName>
        <fullName evidence="3">Uncharacterized protein LOC105162683 isoform X1</fullName>
    </submittedName>
</protein>
<dbReference type="Gene3D" id="3.40.50.720">
    <property type="entry name" value="NAD(P)-binding Rossmann-like Domain"/>
    <property type="match status" value="1"/>
</dbReference>
<name>A0A8M8UQU4_SESIN</name>
<dbReference type="GO" id="GO:0016616">
    <property type="term" value="F:oxidoreductase activity, acting on the CH-OH group of donors, NAD or NADP as acceptor"/>
    <property type="evidence" value="ECO:0007669"/>
    <property type="project" value="UniProtKB-ARBA"/>
</dbReference>
<dbReference type="InterPro" id="IPR036291">
    <property type="entry name" value="NAD(P)-bd_dom_sf"/>
</dbReference>
<dbReference type="OrthoDB" id="47007at2759"/>
<dbReference type="AlphaFoldDB" id="A0A8M8UQU4"/>
<dbReference type="Proteomes" id="UP000504604">
    <property type="component" value="Linkage group LG5"/>
</dbReference>
<evidence type="ECO:0000313" key="2">
    <source>
        <dbReference type="Proteomes" id="UP000504604"/>
    </source>
</evidence>
<organism evidence="2 3">
    <name type="scientific">Sesamum indicum</name>
    <name type="common">Oriental sesame</name>
    <name type="synonym">Sesamum orientale</name>
    <dbReference type="NCBI Taxonomy" id="4182"/>
    <lineage>
        <taxon>Eukaryota</taxon>
        <taxon>Viridiplantae</taxon>
        <taxon>Streptophyta</taxon>
        <taxon>Embryophyta</taxon>
        <taxon>Tracheophyta</taxon>
        <taxon>Spermatophyta</taxon>
        <taxon>Magnoliopsida</taxon>
        <taxon>eudicotyledons</taxon>
        <taxon>Gunneridae</taxon>
        <taxon>Pentapetalae</taxon>
        <taxon>asterids</taxon>
        <taxon>lamiids</taxon>
        <taxon>Lamiales</taxon>
        <taxon>Pedaliaceae</taxon>
        <taxon>Sesamum</taxon>
    </lineage>
</organism>
<dbReference type="PROSITE" id="PS00061">
    <property type="entry name" value="ADH_SHORT"/>
    <property type="match status" value="1"/>
</dbReference>
<dbReference type="FunFam" id="3.40.50.720:FF:000084">
    <property type="entry name" value="Short-chain dehydrogenase reductase"/>
    <property type="match status" value="1"/>
</dbReference>
<dbReference type="Pfam" id="PF00106">
    <property type="entry name" value="adh_short"/>
    <property type="match status" value="1"/>
</dbReference>
<accession>A0A8M8UQU4</accession>
<dbReference type="CDD" id="cd05233">
    <property type="entry name" value="SDR_c"/>
    <property type="match status" value="1"/>
</dbReference>
<dbReference type="RefSeq" id="XP_020549313.1">
    <property type="nucleotide sequence ID" value="XM_020693654.1"/>
</dbReference>
<dbReference type="PRINTS" id="PR00081">
    <property type="entry name" value="GDHRDH"/>
</dbReference>
<dbReference type="InterPro" id="IPR002347">
    <property type="entry name" value="SDR_fam"/>
</dbReference>
<dbReference type="InterPro" id="IPR020904">
    <property type="entry name" value="Sc_DH/Rdtase_CS"/>
</dbReference>
<gene>
    <name evidence="3" type="primary">LOC105162683</name>
</gene>
<keyword evidence="2" id="KW-1185">Reference proteome</keyword>
<reference evidence="3" key="1">
    <citation type="submission" date="2025-08" db="UniProtKB">
        <authorList>
            <consortium name="RefSeq"/>
        </authorList>
    </citation>
    <scope>IDENTIFICATION</scope>
</reference>
<dbReference type="PANTHER" id="PTHR44375:SF22">
    <property type="entry name" value="11-BETA-HYDROXYSTEROID DEHYDROGENASE-LIKE 4A"/>
    <property type="match status" value="1"/>
</dbReference>
<evidence type="ECO:0000313" key="3">
    <source>
        <dbReference type="RefSeq" id="XP_020549313.1"/>
    </source>
</evidence>
<dbReference type="GeneID" id="105162683"/>
<dbReference type="PRINTS" id="PR00080">
    <property type="entry name" value="SDRFAMILY"/>
</dbReference>